<dbReference type="GO" id="GO:0005737">
    <property type="term" value="C:cytoplasm"/>
    <property type="evidence" value="ECO:0007669"/>
    <property type="project" value="TreeGrafter"/>
</dbReference>
<dbReference type="GO" id="GO:0005524">
    <property type="term" value="F:ATP binding"/>
    <property type="evidence" value="ECO:0007669"/>
    <property type="project" value="UniProtKB-UniRule"/>
</dbReference>
<feature type="domain" description="ATP-grasp" evidence="2">
    <location>
        <begin position="87"/>
        <end position="281"/>
    </location>
</feature>
<dbReference type="InterPro" id="IPR013815">
    <property type="entry name" value="ATP_grasp_subdomain_1"/>
</dbReference>
<gene>
    <name evidence="3" type="ORF">GCM10009039_29180</name>
</gene>
<keyword evidence="1" id="KW-0067">ATP-binding</keyword>
<name>A0A830F6W5_9EURY</name>
<dbReference type="InterPro" id="IPR013651">
    <property type="entry name" value="ATP-grasp_RimK-type"/>
</dbReference>
<comment type="caution">
    <text evidence="3">The sequence shown here is derived from an EMBL/GenBank/DDBJ whole genome shotgun (WGS) entry which is preliminary data.</text>
</comment>
<sequence length="281" mass="30594">MRLAVANDTETLHRLSDPLAERDIYAEHVSLSRTVTALSDPGVDDFDAGFVFPGRIPEGGVLQSVLGVPWLNSREAVLTSRNKAAVTARLARAGVPVPDSVVVSHPTETEDLTAAVERFDPPVVIKPNSATRGVGVAKVHDTDSLLGVADYLDLVHDYRATADKTFLVQEFLPDAVDYRVMVLDGEYAGAVKRELPAEAEGWKHNVHRGATATAVDLDDDLRDLAESVADVLDIDFLGVDLLVSDDRAVVTETNARPTVDSFEKYEPDFLDRLVDLLRDLP</sequence>
<dbReference type="PANTHER" id="PTHR21621:SF0">
    <property type="entry name" value="BETA-CITRYLGLUTAMATE SYNTHASE B-RELATED"/>
    <property type="match status" value="1"/>
</dbReference>
<dbReference type="PROSITE" id="PS50975">
    <property type="entry name" value="ATP_GRASP"/>
    <property type="match status" value="1"/>
</dbReference>
<dbReference type="Gene3D" id="3.30.470.20">
    <property type="entry name" value="ATP-grasp fold, B domain"/>
    <property type="match status" value="1"/>
</dbReference>
<dbReference type="OrthoDB" id="312280at2157"/>
<reference evidence="3" key="2">
    <citation type="submission" date="2020-09" db="EMBL/GenBank/DDBJ databases">
        <authorList>
            <person name="Sun Q."/>
            <person name="Ohkuma M."/>
        </authorList>
    </citation>
    <scope>NUCLEOTIDE SEQUENCE</scope>
    <source>
        <strain evidence="3">JCM 19596</strain>
    </source>
</reference>
<keyword evidence="3" id="KW-0436">Ligase</keyword>
<dbReference type="Gene3D" id="3.30.1490.20">
    <property type="entry name" value="ATP-grasp fold, A domain"/>
    <property type="match status" value="1"/>
</dbReference>
<evidence type="ECO:0000256" key="1">
    <source>
        <dbReference type="PROSITE-ProRule" id="PRU00409"/>
    </source>
</evidence>
<evidence type="ECO:0000259" key="2">
    <source>
        <dbReference type="PROSITE" id="PS50975"/>
    </source>
</evidence>
<dbReference type="GO" id="GO:0016879">
    <property type="term" value="F:ligase activity, forming carbon-nitrogen bonds"/>
    <property type="evidence" value="ECO:0007669"/>
    <property type="project" value="TreeGrafter"/>
</dbReference>
<dbReference type="InterPro" id="IPR011761">
    <property type="entry name" value="ATP-grasp"/>
</dbReference>
<accession>A0A830F6W5</accession>
<evidence type="ECO:0000313" key="4">
    <source>
        <dbReference type="Proteomes" id="UP000607197"/>
    </source>
</evidence>
<dbReference type="EMBL" id="BMPG01000004">
    <property type="protein sequence ID" value="GGL69393.1"/>
    <property type="molecule type" value="Genomic_DNA"/>
</dbReference>
<dbReference type="Pfam" id="PF08443">
    <property type="entry name" value="RimK"/>
    <property type="match status" value="1"/>
</dbReference>
<dbReference type="AlphaFoldDB" id="A0A830F6W5"/>
<protein>
    <submittedName>
        <fullName evidence="3">RimK family alpha-L-glutamate ligase</fullName>
    </submittedName>
</protein>
<dbReference type="SUPFAM" id="SSF56059">
    <property type="entry name" value="Glutathione synthetase ATP-binding domain-like"/>
    <property type="match status" value="1"/>
</dbReference>
<dbReference type="PANTHER" id="PTHR21621">
    <property type="entry name" value="RIBOSOMAL PROTEIN S6 MODIFICATION PROTEIN"/>
    <property type="match status" value="1"/>
</dbReference>
<evidence type="ECO:0000313" key="3">
    <source>
        <dbReference type="EMBL" id="GGL69393.1"/>
    </source>
</evidence>
<proteinExistence type="predicted"/>
<keyword evidence="1" id="KW-0547">Nucleotide-binding</keyword>
<dbReference type="RefSeq" id="WP_188980225.1">
    <property type="nucleotide sequence ID" value="NZ_BMPG01000004.1"/>
</dbReference>
<keyword evidence="4" id="KW-1185">Reference proteome</keyword>
<organism evidence="3 4">
    <name type="scientific">Halocalculus aciditolerans</name>
    <dbReference type="NCBI Taxonomy" id="1383812"/>
    <lineage>
        <taxon>Archaea</taxon>
        <taxon>Methanobacteriati</taxon>
        <taxon>Methanobacteriota</taxon>
        <taxon>Stenosarchaea group</taxon>
        <taxon>Halobacteria</taxon>
        <taxon>Halobacteriales</taxon>
        <taxon>Halobacteriaceae</taxon>
        <taxon>Halocalculus</taxon>
    </lineage>
</organism>
<reference evidence="3" key="1">
    <citation type="journal article" date="2014" name="Int. J. Syst. Evol. Microbiol.">
        <title>Complete genome sequence of Corynebacterium casei LMG S-19264T (=DSM 44701T), isolated from a smear-ripened cheese.</title>
        <authorList>
            <consortium name="US DOE Joint Genome Institute (JGI-PGF)"/>
            <person name="Walter F."/>
            <person name="Albersmeier A."/>
            <person name="Kalinowski J."/>
            <person name="Ruckert C."/>
        </authorList>
    </citation>
    <scope>NUCLEOTIDE SEQUENCE</scope>
    <source>
        <strain evidence="3">JCM 19596</strain>
    </source>
</reference>
<dbReference type="GO" id="GO:0046872">
    <property type="term" value="F:metal ion binding"/>
    <property type="evidence" value="ECO:0007669"/>
    <property type="project" value="InterPro"/>
</dbReference>
<dbReference type="Proteomes" id="UP000607197">
    <property type="component" value="Unassembled WGS sequence"/>
</dbReference>